<proteinExistence type="predicted"/>
<organism evidence="2 3">
    <name type="scientific">SAR86 cluster bacterium</name>
    <dbReference type="NCBI Taxonomy" id="2030880"/>
    <lineage>
        <taxon>Bacteria</taxon>
        <taxon>Pseudomonadati</taxon>
        <taxon>Pseudomonadota</taxon>
        <taxon>Gammaproteobacteria</taxon>
        <taxon>SAR86 cluster</taxon>
    </lineage>
</organism>
<dbReference type="PROSITE" id="PS00061">
    <property type="entry name" value="ADH_SHORT"/>
    <property type="match status" value="1"/>
</dbReference>
<dbReference type="Gene3D" id="3.40.50.720">
    <property type="entry name" value="NAD(P)-binding Rossmann-like Domain"/>
    <property type="match status" value="1"/>
</dbReference>
<dbReference type="InterPro" id="IPR045869">
    <property type="entry name" value="Arna-like_SDR_e"/>
</dbReference>
<gene>
    <name evidence="2" type="ORF">EVA92_02335</name>
</gene>
<dbReference type="Pfam" id="PF16363">
    <property type="entry name" value="GDP_Man_Dehyd"/>
    <property type="match status" value="1"/>
</dbReference>
<dbReference type="AlphaFoldDB" id="A0A520MZE3"/>
<accession>A0A520MZE3</accession>
<dbReference type="Proteomes" id="UP000315825">
    <property type="component" value="Unassembled WGS sequence"/>
</dbReference>
<evidence type="ECO:0000313" key="2">
    <source>
        <dbReference type="EMBL" id="RZO26602.1"/>
    </source>
</evidence>
<evidence type="ECO:0000313" key="3">
    <source>
        <dbReference type="Proteomes" id="UP000315825"/>
    </source>
</evidence>
<dbReference type="InterPro" id="IPR036291">
    <property type="entry name" value="NAD(P)-bd_dom_sf"/>
</dbReference>
<sequence>MKLSKRIVITGGCGFIGSHLVELLCKKHNVTAFDRYNSESDHYWLSDSPLKENFNVVLGDIRDYDSVTKVLEGADIVIHMAALIGIPYSYVSPLAYVKTNIEGTYNVLEASKQKGINQVMITSTSETYGSAQYVPMDEDHPKVGQSPYSASKIAADQLAISYHRSFKLPVTIVRPFNTFGPRQSSRAVIPNIISQILANNGQVSLGNVTPTRDLTFVEDTCAAFESIIGCEKLIGEEVNIGTATEISIENLVYEISKIMGIKANIKEDVQRIREQSSEVDRLFCKNDKLTSSTGWKANHNLNQGLRKTIDWIKNVDSNKLKKMSHYNV</sequence>
<dbReference type="PANTHER" id="PTHR43000">
    <property type="entry name" value="DTDP-D-GLUCOSE 4,6-DEHYDRATASE-RELATED"/>
    <property type="match status" value="1"/>
</dbReference>
<reference evidence="2 3" key="1">
    <citation type="submission" date="2019-02" db="EMBL/GenBank/DDBJ databases">
        <title>Prokaryotic population dynamics and viral predation in marine succession experiment using metagenomics: the confinement effect.</title>
        <authorList>
            <person name="Haro-Moreno J.M."/>
            <person name="Rodriguez-Valera F."/>
            <person name="Lopez-Perez M."/>
        </authorList>
    </citation>
    <scope>NUCLEOTIDE SEQUENCE [LARGE SCALE GENOMIC DNA]</scope>
    <source>
        <strain evidence="2">MED-G159</strain>
    </source>
</reference>
<name>A0A520MZE3_9GAMM</name>
<dbReference type="Gene3D" id="3.90.25.10">
    <property type="entry name" value="UDP-galactose 4-epimerase, domain 1"/>
    <property type="match status" value="1"/>
</dbReference>
<comment type="caution">
    <text evidence="2">The sequence shown here is derived from an EMBL/GenBank/DDBJ whole genome shotgun (WGS) entry which is preliminary data.</text>
</comment>
<dbReference type="InterPro" id="IPR020904">
    <property type="entry name" value="Sc_DH/Rdtase_CS"/>
</dbReference>
<feature type="domain" description="NAD(P)-binding" evidence="1">
    <location>
        <begin position="9"/>
        <end position="308"/>
    </location>
</feature>
<evidence type="ECO:0000259" key="1">
    <source>
        <dbReference type="Pfam" id="PF16363"/>
    </source>
</evidence>
<dbReference type="SUPFAM" id="SSF51735">
    <property type="entry name" value="NAD(P)-binding Rossmann-fold domains"/>
    <property type="match status" value="1"/>
</dbReference>
<protein>
    <submittedName>
        <fullName evidence="2">NAD-dependent epimerase/dehydratase family protein</fullName>
    </submittedName>
</protein>
<dbReference type="GO" id="GO:0016831">
    <property type="term" value="F:carboxy-lyase activity"/>
    <property type="evidence" value="ECO:0007669"/>
    <property type="project" value="InterPro"/>
</dbReference>
<dbReference type="InterPro" id="IPR016040">
    <property type="entry name" value="NAD(P)-bd_dom"/>
</dbReference>
<dbReference type="EMBL" id="SHBE01000003">
    <property type="protein sequence ID" value="RZO26602.1"/>
    <property type="molecule type" value="Genomic_DNA"/>
</dbReference>
<dbReference type="CDD" id="cd05257">
    <property type="entry name" value="Arna_like_SDR_e"/>
    <property type="match status" value="1"/>
</dbReference>